<feature type="non-terminal residue" evidence="2">
    <location>
        <position position="1"/>
    </location>
</feature>
<sequence>ARNRVGVASRGAGGHGLAALVRARPATPAGVCGGRQRGVPRDAAPPGVVQPGRRIPRGTQPGQEVLRRRAPVRRRGPQRGRLRPRRRAGDGGEAGGLLRRRHARRVGRGPAEPRRRAGLPRVGAGRPGRLPPRRGRRGRAGGAGVGDAGGRPVRAV</sequence>
<name>A0A6J4PKA0_9BACT</name>
<accession>A0A6J4PKA0</accession>
<protein>
    <submittedName>
        <fullName evidence="2">Uncharacterized protein</fullName>
    </submittedName>
</protein>
<feature type="compositionally biased region" description="Basic residues" evidence="1">
    <location>
        <begin position="68"/>
        <end position="86"/>
    </location>
</feature>
<feature type="compositionally biased region" description="Low complexity" evidence="1">
    <location>
        <begin position="119"/>
        <end position="128"/>
    </location>
</feature>
<feature type="region of interest" description="Disordered" evidence="1">
    <location>
        <begin position="28"/>
        <end position="156"/>
    </location>
</feature>
<dbReference type="AlphaFoldDB" id="A0A6J4PKA0"/>
<dbReference type="EMBL" id="CADCUQ010000535">
    <property type="protein sequence ID" value="CAA9412658.1"/>
    <property type="molecule type" value="Genomic_DNA"/>
</dbReference>
<feature type="non-terminal residue" evidence="2">
    <location>
        <position position="156"/>
    </location>
</feature>
<reference evidence="2" key="1">
    <citation type="submission" date="2020-02" db="EMBL/GenBank/DDBJ databases">
        <authorList>
            <person name="Meier V. D."/>
        </authorList>
    </citation>
    <scope>NUCLEOTIDE SEQUENCE</scope>
    <source>
        <strain evidence="2">AVDCRST_MAG64</strain>
    </source>
</reference>
<gene>
    <name evidence="2" type="ORF">AVDCRST_MAG64-2398</name>
</gene>
<organism evidence="2">
    <name type="scientific">uncultured Phycisphaerae bacterium</name>
    <dbReference type="NCBI Taxonomy" id="904963"/>
    <lineage>
        <taxon>Bacteria</taxon>
        <taxon>Pseudomonadati</taxon>
        <taxon>Planctomycetota</taxon>
        <taxon>Phycisphaerae</taxon>
        <taxon>environmental samples</taxon>
    </lineage>
</organism>
<evidence type="ECO:0000313" key="2">
    <source>
        <dbReference type="EMBL" id="CAA9412658.1"/>
    </source>
</evidence>
<evidence type="ECO:0000256" key="1">
    <source>
        <dbReference type="SAM" id="MobiDB-lite"/>
    </source>
</evidence>
<feature type="compositionally biased region" description="Basic residues" evidence="1">
    <location>
        <begin position="98"/>
        <end position="107"/>
    </location>
</feature>
<feature type="compositionally biased region" description="Gly residues" evidence="1">
    <location>
        <begin position="140"/>
        <end position="149"/>
    </location>
</feature>
<proteinExistence type="predicted"/>